<sequence>MNKKLIAAIAISFILVLLLIPIYFLYTNFQDDPKGNGSFTYIKMSRTACYGTCPAYSVEIESNGDVKYIGEMFVGVKGERTFELTESQVQELNDAIKEADFFSLKDRYYESVTDLPSTTTLIRTTDEEKSIYNYVGAPNKLNVLEDKIDEITGVDSLIECDEQCAQEA</sequence>
<gene>
    <name evidence="3" type="ORF">US52_C0028G0004</name>
</gene>
<keyword evidence="1" id="KW-0472">Membrane</keyword>
<evidence type="ECO:0000313" key="4">
    <source>
        <dbReference type="Proteomes" id="UP000034852"/>
    </source>
</evidence>
<proteinExistence type="predicted"/>
<reference evidence="3" key="1">
    <citation type="journal article" date="2015" name="Nature">
        <title>rRNA introns, odd ribosomes, and small enigmatic genomes across a large radiation of phyla.</title>
        <authorList>
            <person name="Brown C.T."/>
            <person name="Hug L.A."/>
            <person name="Thomas B.C."/>
            <person name="Sharon I."/>
            <person name="Castelle C.J."/>
            <person name="Singh A."/>
            <person name="Wilkins M.J."/>
            <person name="Williams K.H."/>
            <person name="Banfield J.F."/>
        </authorList>
    </citation>
    <scope>NUCLEOTIDE SEQUENCE [LARGE SCALE GENOMIC DNA]</scope>
</reference>
<feature type="transmembrane region" description="Helical" evidence="1">
    <location>
        <begin position="6"/>
        <end position="26"/>
    </location>
</feature>
<keyword evidence="1" id="KW-1133">Transmembrane helix</keyword>
<protein>
    <recommendedName>
        <fullName evidence="2">DUF6438 domain-containing protein</fullName>
    </recommendedName>
</protein>
<evidence type="ECO:0000313" key="3">
    <source>
        <dbReference type="EMBL" id="KKQ35326.1"/>
    </source>
</evidence>
<comment type="caution">
    <text evidence="3">The sequence shown here is derived from an EMBL/GenBank/DDBJ whole genome shotgun (WGS) entry which is preliminary data.</text>
</comment>
<keyword evidence="1" id="KW-0812">Transmembrane</keyword>
<accession>A0A0G0K3W4</accession>
<evidence type="ECO:0000256" key="1">
    <source>
        <dbReference type="SAM" id="Phobius"/>
    </source>
</evidence>
<dbReference type="InterPro" id="IPR045497">
    <property type="entry name" value="DUF6438"/>
</dbReference>
<dbReference type="EMBL" id="LBTH01000028">
    <property type="protein sequence ID" value="KKQ35326.1"/>
    <property type="molecule type" value="Genomic_DNA"/>
</dbReference>
<dbReference type="Proteomes" id="UP000034852">
    <property type="component" value="Unassembled WGS sequence"/>
</dbReference>
<organism evidence="3 4">
    <name type="scientific">candidate division WS6 bacterium GW2011_GWA2_37_6</name>
    <dbReference type="NCBI Taxonomy" id="1619087"/>
    <lineage>
        <taxon>Bacteria</taxon>
        <taxon>Candidatus Dojkabacteria</taxon>
    </lineage>
</organism>
<feature type="domain" description="DUF6438" evidence="2">
    <location>
        <begin position="41"/>
        <end position="151"/>
    </location>
</feature>
<dbReference type="Pfam" id="PF20033">
    <property type="entry name" value="DUF6438"/>
    <property type="match status" value="1"/>
</dbReference>
<dbReference type="AlphaFoldDB" id="A0A0G0K3W4"/>
<name>A0A0G0K3W4_9BACT</name>
<evidence type="ECO:0000259" key="2">
    <source>
        <dbReference type="Pfam" id="PF20033"/>
    </source>
</evidence>